<reference evidence="1 2" key="1">
    <citation type="submission" date="2015-07" db="EMBL/GenBank/DDBJ databases">
        <title>A draft genome sequence of Mycobacterium wolinskyi.</title>
        <authorList>
            <person name="de Man T.J."/>
            <person name="Perry K.A."/>
            <person name="Coulliette A.D."/>
            <person name="Jensen B."/>
            <person name="Toney N.C."/>
            <person name="Limbago B.M."/>
            <person name="Noble-Wang J."/>
        </authorList>
    </citation>
    <scope>NUCLEOTIDE SEQUENCE [LARGE SCALE GENOMIC DNA]</scope>
    <source>
        <strain evidence="1 2">CDC_01</strain>
    </source>
</reference>
<dbReference type="EMBL" id="LGTW01000034">
    <property type="protein sequence ID" value="KWX19918.1"/>
    <property type="molecule type" value="Genomic_DNA"/>
</dbReference>
<sequence>MATTTIPLLPCTDRDQTVEFYRALGFDTSDQQTKPYLYLAFALADINVHFKKPAPSLNPAEELSGGCVIFVDDVRGFHATFSDGLRRHYGRLPITGLPRIARLRPGQSRFNLYDPSGNCLVFIRRDEADITYGGARSLSGLARALDNVAIFRDFKDDDVLAARALDTALRRYRDSAPRVDLARALADRIELAIVLGDSATADSVRAELDSMHLTPDEREGAATELQAITDLERWLG</sequence>
<organism evidence="1 2">
    <name type="scientific">Mycolicibacterium wolinskyi</name>
    <dbReference type="NCBI Taxonomy" id="59750"/>
    <lineage>
        <taxon>Bacteria</taxon>
        <taxon>Bacillati</taxon>
        <taxon>Actinomycetota</taxon>
        <taxon>Actinomycetes</taxon>
        <taxon>Mycobacteriales</taxon>
        <taxon>Mycobacteriaceae</taxon>
        <taxon>Mycolicibacterium</taxon>
    </lineage>
</organism>
<proteinExistence type="predicted"/>
<dbReference type="STRING" id="59750.AWC31_02320"/>
<dbReference type="InterPro" id="IPR029068">
    <property type="entry name" value="Glyas_Bleomycin-R_OHBP_Dase"/>
</dbReference>
<dbReference type="PATRIC" id="fig|59750.3.peg.5011"/>
<dbReference type="Proteomes" id="UP000070612">
    <property type="component" value="Unassembled WGS sequence"/>
</dbReference>
<protein>
    <recommendedName>
        <fullName evidence="3">Glyoxalase</fullName>
    </recommendedName>
</protein>
<dbReference type="Gene3D" id="3.10.180.10">
    <property type="entry name" value="2,3-Dihydroxybiphenyl 1,2-Dioxygenase, domain 1"/>
    <property type="match status" value="1"/>
</dbReference>
<evidence type="ECO:0008006" key="3">
    <source>
        <dbReference type="Google" id="ProtNLM"/>
    </source>
</evidence>
<gene>
    <name evidence="1" type="ORF">AFM11_33395</name>
</gene>
<dbReference type="RefSeq" id="WP_067858797.1">
    <property type="nucleotide sequence ID" value="NZ_LGTW01000034.1"/>
</dbReference>
<dbReference type="AlphaFoldDB" id="A0A132PC70"/>
<comment type="caution">
    <text evidence="1">The sequence shown here is derived from an EMBL/GenBank/DDBJ whole genome shotgun (WGS) entry which is preliminary data.</text>
</comment>
<evidence type="ECO:0000313" key="1">
    <source>
        <dbReference type="EMBL" id="KWX19918.1"/>
    </source>
</evidence>
<dbReference type="SUPFAM" id="SSF54593">
    <property type="entry name" value="Glyoxalase/Bleomycin resistance protein/Dihydroxybiphenyl dioxygenase"/>
    <property type="match status" value="1"/>
</dbReference>
<accession>A0A132PC70</accession>
<name>A0A132PC70_9MYCO</name>
<evidence type="ECO:0000313" key="2">
    <source>
        <dbReference type="Proteomes" id="UP000070612"/>
    </source>
</evidence>
<keyword evidence="2" id="KW-1185">Reference proteome</keyword>